<keyword evidence="6" id="KW-0560">Oxidoreductase</keyword>
<evidence type="ECO:0000256" key="1">
    <source>
        <dbReference type="ARBA" id="ARBA00001947"/>
    </source>
</evidence>
<dbReference type="Pfam" id="PF08240">
    <property type="entry name" value="ADH_N"/>
    <property type="match status" value="1"/>
</dbReference>
<protein>
    <recommendedName>
        <fullName evidence="3">alcohol dehydrogenase</fullName>
        <ecNumber evidence="3">1.1.1.1</ecNumber>
    </recommendedName>
</protein>
<comment type="similarity">
    <text evidence="2">Belongs to the zinc-containing alcohol dehydrogenase family.</text>
</comment>
<dbReference type="RefSeq" id="WP_379653275.1">
    <property type="nucleotide sequence ID" value="NZ_JBHTMB010000287.1"/>
</dbReference>
<dbReference type="InterPro" id="IPR013149">
    <property type="entry name" value="ADH-like_C"/>
</dbReference>
<comment type="caution">
    <text evidence="10">The sequence shown here is derived from an EMBL/GenBank/DDBJ whole genome shotgun (WGS) entry which is preliminary data.</text>
</comment>
<proteinExistence type="inferred from homology"/>
<dbReference type="InterPro" id="IPR011032">
    <property type="entry name" value="GroES-like_sf"/>
</dbReference>
<evidence type="ECO:0000313" key="11">
    <source>
        <dbReference type="Proteomes" id="UP001597182"/>
    </source>
</evidence>
<dbReference type="EC" id="1.1.1.1" evidence="3"/>
<feature type="domain" description="Enoyl reductase (ER)" evidence="9">
    <location>
        <begin position="13"/>
        <end position="342"/>
    </location>
</feature>
<name>A0ABW3VSE3_9PSEU</name>
<organism evidence="10 11">
    <name type="scientific">Pseudonocardia benzenivorans</name>
    <dbReference type="NCBI Taxonomy" id="228005"/>
    <lineage>
        <taxon>Bacteria</taxon>
        <taxon>Bacillati</taxon>
        <taxon>Actinomycetota</taxon>
        <taxon>Actinomycetes</taxon>
        <taxon>Pseudonocardiales</taxon>
        <taxon>Pseudonocardiaceae</taxon>
        <taxon>Pseudonocardia</taxon>
    </lineage>
</organism>
<evidence type="ECO:0000256" key="3">
    <source>
        <dbReference type="ARBA" id="ARBA00013190"/>
    </source>
</evidence>
<evidence type="ECO:0000313" key="10">
    <source>
        <dbReference type="EMBL" id="MFD1237383.1"/>
    </source>
</evidence>
<evidence type="ECO:0000256" key="7">
    <source>
        <dbReference type="ARBA" id="ARBA00049164"/>
    </source>
</evidence>
<dbReference type="SUPFAM" id="SSF50129">
    <property type="entry name" value="GroES-like"/>
    <property type="match status" value="1"/>
</dbReference>
<dbReference type="EMBL" id="JBHTMB010000287">
    <property type="protein sequence ID" value="MFD1237383.1"/>
    <property type="molecule type" value="Genomic_DNA"/>
</dbReference>
<keyword evidence="11" id="KW-1185">Reference proteome</keyword>
<dbReference type="PANTHER" id="PTHR42940:SF8">
    <property type="entry name" value="VACUOLAR PROTEIN SORTING-ASSOCIATED PROTEIN 11"/>
    <property type="match status" value="1"/>
</dbReference>
<evidence type="ECO:0000259" key="9">
    <source>
        <dbReference type="SMART" id="SM00829"/>
    </source>
</evidence>
<dbReference type="SUPFAM" id="SSF51735">
    <property type="entry name" value="NAD(P)-binding Rossmann-fold domains"/>
    <property type="match status" value="1"/>
</dbReference>
<evidence type="ECO:0000256" key="8">
    <source>
        <dbReference type="ARBA" id="ARBA00049243"/>
    </source>
</evidence>
<comment type="cofactor">
    <cofactor evidence="1">
        <name>Zn(2+)</name>
        <dbReference type="ChEBI" id="CHEBI:29105"/>
    </cofactor>
</comment>
<dbReference type="PANTHER" id="PTHR42940">
    <property type="entry name" value="ALCOHOL DEHYDROGENASE 1-RELATED"/>
    <property type="match status" value="1"/>
</dbReference>
<dbReference type="Pfam" id="PF00107">
    <property type="entry name" value="ADH_zinc_N"/>
    <property type="match status" value="1"/>
</dbReference>
<accession>A0ABW3VSE3</accession>
<dbReference type="Gene3D" id="3.90.180.10">
    <property type="entry name" value="Medium-chain alcohol dehydrogenases, catalytic domain"/>
    <property type="match status" value="1"/>
</dbReference>
<reference evidence="11" key="1">
    <citation type="journal article" date="2019" name="Int. J. Syst. Evol. Microbiol.">
        <title>The Global Catalogue of Microorganisms (GCM) 10K type strain sequencing project: providing services to taxonomists for standard genome sequencing and annotation.</title>
        <authorList>
            <consortium name="The Broad Institute Genomics Platform"/>
            <consortium name="The Broad Institute Genome Sequencing Center for Infectious Disease"/>
            <person name="Wu L."/>
            <person name="Ma J."/>
        </authorList>
    </citation>
    <scope>NUCLEOTIDE SEQUENCE [LARGE SCALE GENOMIC DNA]</scope>
    <source>
        <strain evidence="11">CCUG 49018</strain>
    </source>
</reference>
<keyword evidence="4" id="KW-0479">Metal-binding</keyword>
<evidence type="ECO:0000256" key="2">
    <source>
        <dbReference type="ARBA" id="ARBA00008072"/>
    </source>
</evidence>
<evidence type="ECO:0000256" key="5">
    <source>
        <dbReference type="ARBA" id="ARBA00022833"/>
    </source>
</evidence>
<sequence length="349" mass="36559">MSTMTAYRISGFGGPEMLAEHRVDVPHPRPGQLLVKVAYCGVCRHDLLTRAGAFPRAMLPVTLGHQVSGWVVEAGPGVTGFTAGDRVMTMIFTGCGECRNCAEGNEALCESQTPQFLGEDRDGGYAEYVVVEARTTTTVPDTLPLAEVAILTCTLGTAYHAAVGRGQVQPGDLVVVTGASGGVGVHAIEVLAMLGARAVGVVSSAASVQAVRAAGAIDVIVAPDRTFARELRRRHGQADVVLDVIGEPTLNESCHAVRPGGRVVVIGNVNGKRAVIPPAYLILKEISLVGTKSCTIAEMREVLALVSDGTLHARVDTLVPLAECSSVHERMEAGENPGRVVLEVAGEQR</sequence>
<evidence type="ECO:0000256" key="4">
    <source>
        <dbReference type="ARBA" id="ARBA00022723"/>
    </source>
</evidence>
<dbReference type="InterPro" id="IPR020843">
    <property type="entry name" value="ER"/>
</dbReference>
<dbReference type="InterPro" id="IPR013154">
    <property type="entry name" value="ADH-like_N"/>
</dbReference>
<gene>
    <name evidence="10" type="ORF">ACFQ34_29220</name>
</gene>
<dbReference type="SMART" id="SM00829">
    <property type="entry name" value="PKS_ER"/>
    <property type="match status" value="1"/>
</dbReference>
<evidence type="ECO:0000256" key="6">
    <source>
        <dbReference type="ARBA" id="ARBA00023002"/>
    </source>
</evidence>
<comment type="catalytic activity">
    <reaction evidence="7">
        <text>a secondary alcohol + NAD(+) = a ketone + NADH + H(+)</text>
        <dbReference type="Rhea" id="RHEA:10740"/>
        <dbReference type="ChEBI" id="CHEBI:15378"/>
        <dbReference type="ChEBI" id="CHEBI:17087"/>
        <dbReference type="ChEBI" id="CHEBI:35681"/>
        <dbReference type="ChEBI" id="CHEBI:57540"/>
        <dbReference type="ChEBI" id="CHEBI:57945"/>
        <dbReference type="EC" id="1.1.1.1"/>
    </reaction>
</comment>
<dbReference type="InterPro" id="IPR036291">
    <property type="entry name" value="NAD(P)-bd_dom_sf"/>
</dbReference>
<dbReference type="Proteomes" id="UP001597182">
    <property type="component" value="Unassembled WGS sequence"/>
</dbReference>
<keyword evidence="5" id="KW-0862">Zinc</keyword>
<comment type="catalytic activity">
    <reaction evidence="8">
        <text>a primary alcohol + NAD(+) = an aldehyde + NADH + H(+)</text>
        <dbReference type="Rhea" id="RHEA:10736"/>
        <dbReference type="ChEBI" id="CHEBI:15378"/>
        <dbReference type="ChEBI" id="CHEBI:15734"/>
        <dbReference type="ChEBI" id="CHEBI:17478"/>
        <dbReference type="ChEBI" id="CHEBI:57540"/>
        <dbReference type="ChEBI" id="CHEBI:57945"/>
        <dbReference type="EC" id="1.1.1.1"/>
    </reaction>
</comment>